<proteinExistence type="predicted"/>
<dbReference type="InterPro" id="IPR051783">
    <property type="entry name" value="NAD(P)-dependent_oxidoreduct"/>
</dbReference>
<reference evidence="3" key="1">
    <citation type="submission" date="2016-10" db="EMBL/GenBank/DDBJ databases">
        <authorList>
            <person name="Varghese N."/>
            <person name="Submissions S."/>
        </authorList>
    </citation>
    <scope>NUCLEOTIDE SEQUENCE [LARGE SCALE GENOMIC DNA]</scope>
    <source>
        <strain evidence="3">CGMCC 1.10658</strain>
    </source>
</reference>
<feature type="domain" description="NAD-dependent epimerase/dehydratase" evidence="1">
    <location>
        <begin position="14"/>
        <end position="226"/>
    </location>
</feature>
<dbReference type="Proteomes" id="UP000199305">
    <property type="component" value="Unassembled WGS sequence"/>
</dbReference>
<dbReference type="EMBL" id="FNFH01000004">
    <property type="protein sequence ID" value="SDK40234.1"/>
    <property type="molecule type" value="Genomic_DNA"/>
</dbReference>
<dbReference type="InterPro" id="IPR001509">
    <property type="entry name" value="Epimerase_deHydtase"/>
</dbReference>
<dbReference type="SUPFAM" id="SSF51735">
    <property type="entry name" value="NAD(P)-binding Rossmann-fold domains"/>
    <property type="match status" value="1"/>
</dbReference>
<evidence type="ECO:0000313" key="3">
    <source>
        <dbReference type="Proteomes" id="UP000199305"/>
    </source>
</evidence>
<sequence>MLMAKQKLWIFGCGDLGARLALQLDRDSYSVFGVRRNPLVALARKRRADAVHWRRGDATRAEDIERLLADGADVVMATFTPDEYTPAGYHRAYVDTATAMAEALRNLANPPRLLIWVSSTRVYGQGGDDWIDERTPPLPAGYQGDILLAAEEIIRDAVPATCVVRFAGIYGPGRDRLLSQVRAGRCAPPHPPQFSNRIHVDDCIGFLIHLMEKQRGGWSPERLYIGSDSLPVPMHELQHWLARAMGYTSAHLREEVQTSQRRSKKLSNRRMLESGYELKYPDYRAGYSALLDID</sequence>
<accession>A0A1G9BM62</accession>
<dbReference type="Gene3D" id="3.40.50.720">
    <property type="entry name" value="NAD(P)-binding Rossmann-like Domain"/>
    <property type="match status" value="1"/>
</dbReference>
<organism evidence="2 3">
    <name type="scientific">Microbulbifer yueqingensis</name>
    <dbReference type="NCBI Taxonomy" id="658219"/>
    <lineage>
        <taxon>Bacteria</taxon>
        <taxon>Pseudomonadati</taxon>
        <taxon>Pseudomonadota</taxon>
        <taxon>Gammaproteobacteria</taxon>
        <taxon>Cellvibrionales</taxon>
        <taxon>Microbulbiferaceae</taxon>
        <taxon>Microbulbifer</taxon>
    </lineage>
</organism>
<evidence type="ECO:0000313" key="2">
    <source>
        <dbReference type="EMBL" id="SDK40234.1"/>
    </source>
</evidence>
<evidence type="ECO:0000259" key="1">
    <source>
        <dbReference type="Pfam" id="PF01370"/>
    </source>
</evidence>
<dbReference type="Pfam" id="PF01370">
    <property type="entry name" value="Epimerase"/>
    <property type="match status" value="1"/>
</dbReference>
<keyword evidence="3" id="KW-1185">Reference proteome</keyword>
<dbReference type="InterPro" id="IPR036291">
    <property type="entry name" value="NAD(P)-bd_dom_sf"/>
</dbReference>
<dbReference type="PANTHER" id="PTHR48079">
    <property type="entry name" value="PROTEIN YEEZ"/>
    <property type="match status" value="1"/>
</dbReference>
<gene>
    <name evidence="2" type="ORF">SAMN05216212_2286</name>
</gene>
<dbReference type="GO" id="GO:0004029">
    <property type="term" value="F:aldehyde dehydrogenase (NAD+) activity"/>
    <property type="evidence" value="ECO:0007669"/>
    <property type="project" value="TreeGrafter"/>
</dbReference>
<name>A0A1G9BM62_9GAMM</name>
<dbReference type="GO" id="GO:0005737">
    <property type="term" value="C:cytoplasm"/>
    <property type="evidence" value="ECO:0007669"/>
    <property type="project" value="TreeGrafter"/>
</dbReference>
<dbReference type="AlphaFoldDB" id="A0A1G9BM62"/>
<protein>
    <submittedName>
        <fullName evidence="2">Nucleoside-diphosphate-sugar epimerase</fullName>
    </submittedName>
</protein>
<dbReference type="PANTHER" id="PTHR48079:SF6">
    <property type="entry name" value="NAD(P)-BINDING DOMAIN-CONTAINING PROTEIN-RELATED"/>
    <property type="match status" value="1"/>
</dbReference>
<dbReference type="STRING" id="658219.SAMN05216212_2286"/>